<dbReference type="Pfam" id="PF00929">
    <property type="entry name" value="RNase_T"/>
    <property type="match status" value="1"/>
</dbReference>
<evidence type="ECO:0000256" key="3">
    <source>
        <dbReference type="ARBA" id="ARBA00022839"/>
    </source>
</evidence>
<dbReference type="EMBL" id="JACSQF010000003">
    <property type="protein sequence ID" value="MBD7979925.1"/>
    <property type="molecule type" value="Genomic_DNA"/>
</dbReference>
<name>A0ABR8TW05_9CELL</name>
<dbReference type="InterPro" id="IPR012337">
    <property type="entry name" value="RNaseH-like_sf"/>
</dbReference>
<sequence length="232" mass="25128">MSWTTRPLLGFDTETTGVDVHNDRIVTAALVRRVPGESTEVRTWLIDPGVPIPAEAAAIHGISTEHAVEHGEAPGPALEEIASLIAADLALGVPVVAFNAAFDLSLLDAELTRHGLPTLGERLGREVTPVIDPLVLDRSLDRYRKGKRKLGDLCAHYGVFDGGNLHTADVDVLATLDVLEAMTRAFPEIVDQDLDALHRHQITAHRAWAENFNSWRQQQGYVGAGASTAWPS</sequence>
<dbReference type="PANTHER" id="PTHR30231:SF4">
    <property type="entry name" value="PROTEIN NEN2"/>
    <property type="match status" value="1"/>
</dbReference>
<reference evidence="5 6" key="1">
    <citation type="submission" date="2020-08" db="EMBL/GenBank/DDBJ databases">
        <title>A Genomic Blueprint of the Chicken Gut Microbiome.</title>
        <authorList>
            <person name="Gilroy R."/>
            <person name="Ravi A."/>
            <person name="Getino M."/>
            <person name="Pursley I."/>
            <person name="Horton D.L."/>
            <person name="Alikhan N.-F."/>
            <person name="Baker D."/>
            <person name="Gharbi K."/>
            <person name="Hall N."/>
            <person name="Watson M."/>
            <person name="Adriaenssens E.M."/>
            <person name="Foster-Nyarko E."/>
            <person name="Jarju S."/>
            <person name="Secka A."/>
            <person name="Antonio M."/>
            <person name="Oren A."/>
            <person name="Chaudhuri R."/>
            <person name="La Ragione R.M."/>
            <person name="Hildebrand F."/>
            <person name="Pallen M.J."/>
        </authorList>
    </citation>
    <scope>NUCLEOTIDE SEQUENCE [LARGE SCALE GENOMIC DNA]</scope>
    <source>
        <strain evidence="5 6">Sa2CUA9</strain>
    </source>
</reference>
<protein>
    <submittedName>
        <fullName evidence="5">DNA polymerase III subunit epsilon</fullName>
    </submittedName>
</protein>
<dbReference type="RefSeq" id="WP_191801352.1">
    <property type="nucleotide sequence ID" value="NZ_JACSQF010000003.1"/>
</dbReference>
<evidence type="ECO:0000256" key="2">
    <source>
        <dbReference type="ARBA" id="ARBA00022801"/>
    </source>
</evidence>
<keyword evidence="2" id="KW-0378">Hydrolase</keyword>
<feature type="domain" description="Exonuclease" evidence="4">
    <location>
        <begin position="7"/>
        <end position="188"/>
    </location>
</feature>
<dbReference type="Proteomes" id="UP000655570">
    <property type="component" value="Unassembled WGS sequence"/>
</dbReference>
<evidence type="ECO:0000313" key="6">
    <source>
        <dbReference type="Proteomes" id="UP000655570"/>
    </source>
</evidence>
<evidence type="ECO:0000259" key="4">
    <source>
        <dbReference type="SMART" id="SM00479"/>
    </source>
</evidence>
<comment type="caution">
    <text evidence="5">The sequence shown here is derived from an EMBL/GenBank/DDBJ whole genome shotgun (WGS) entry which is preliminary data.</text>
</comment>
<dbReference type="InterPro" id="IPR013520">
    <property type="entry name" value="Ribonucl_H"/>
</dbReference>
<organism evidence="5 6">
    <name type="scientific">Oerskovia merdavium</name>
    <dbReference type="NCBI Taxonomy" id="2762227"/>
    <lineage>
        <taxon>Bacteria</taxon>
        <taxon>Bacillati</taxon>
        <taxon>Actinomycetota</taxon>
        <taxon>Actinomycetes</taxon>
        <taxon>Micrococcales</taxon>
        <taxon>Cellulomonadaceae</taxon>
        <taxon>Oerskovia</taxon>
    </lineage>
</organism>
<proteinExistence type="predicted"/>
<dbReference type="SUPFAM" id="SSF53098">
    <property type="entry name" value="Ribonuclease H-like"/>
    <property type="match status" value="1"/>
</dbReference>
<keyword evidence="6" id="KW-1185">Reference proteome</keyword>
<gene>
    <name evidence="5" type="ORF">H9641_04220</name>
</gene>
<evidence type="ECO:0000313" key="5">
    <source>
        <dbReference type="EMBL" id="MBD7979925.1"/>
    </source>
</evidence>
<dbReference type="PANTHER" id="PTHR30231">
    <property type="entry name" value="DNA POLYMERASE III SUBUNIT EPSILON"/>
    <property type="match status" value="1"/>
</dbReference>
<accession>A0ABR8TW05</accession>
<keyword evidence="3" id="KW-0269">Exonuclease</keyword>
<dbReference type="CDD" id="cd06127">
    <property type="entry name" value="DEDDh"/>
    <property type="match status" value="1"/>
</dbReference>
<dbReference type="SMART" id="SM00479">
    <property type="entry name" value="EXOIII"/>
    <property type="match status" value="1"/>
</dbReference>
<dbReference type="InterPro" id="IPR036397">
    <property type="entry name" value="RNaseH_sf"/>
</dbReference>
<dbReference type="NCBIfam" id="NF005927">
    <property type="entry name" value="PRK07942.1"/>
    <property type="match status" value="1"/>
</dbReference>
<dbReference type="Gene3D" id="3.30.420.10">
    <property type="entry name" value="Ribonuclease H-like superfamily/Ribonuclease H"/>
    <property type="match status" value="1"/>
</dbReference>
<evidence type="ECO:0000256" key="1">
    <source>
        <dbReference type="ARBA" id="ARBA00022722"/>
    </source>
</evidence>
<keyword evidence="1" id="KW-0540">Nuclease</keyword>